<dbReference type="SUPFAM" id="SSF48264">
    <property type="entry name" value="Cytochrome P450"/>
    <property type="match status" value="1"/>
</dbReference>
<dbReference type="Pfam" id="PF00067">
    <property type="entry name" value="p450"/>
    <property type="match status" value="1"/>
</dbReference>
<evidence type="ECO:0000256" key="2">
    <source>
        <dbReference type="ARBA" id="ARBA00022617"/>
    </source>
</evidence>
<keyword evidence="6" id="KW-0560">Oxidoreductase</keyword>
<dbReference type="Ensembl" id="ENSMUNT00000025976.1">
    <property type="protein sequence ID" value="ENSMUNP00000027267.1"/>
    <property type="gene ID" value="ENSMUNG00000017084.1"/>
</dbReference>
<dbReference type="GO" id="GO:0016705">
    <property type="term" value="F:oxidoreductase activity, acting on paired donors, with incorporation or reduction of molecular oxygen"/>
    <property type="evidence" value="ECO:0007669"/>
    <property type="project" value="InterPro"/>
</dbReference>
<keyword evidence="6" id="KW-0503">Monooxygenase</keyword>
<proteinExistence type="inferred from homology"/>
<name>A0A8V5GVD2_MELUD</name>
<dbReference type="PROSITE" id="PS00086">
    <property type="entry name" value="CYTOCHROME_P450"/>
    <property type="match status" value="1"/>
</dbReference>
<keyword evidence="2 5" id="KW-0349">Heme</keyword>
<dbReference type="PRINTS" id="PR00465">
    <property type="entry name" value="EP450IV"/>
</dbReference>
<dbReference type="Gene3D" id="1.10.630.10">
    <property type="entry name" value="Cytochrome P450"/>
    <property type="match status" value="1"/>
</dbReference>
<evidence type="ECO:0000256" key="5">
    <source>
        <dbReference type="PIRSR" id="PIRSR602403-1"/>
    </source>
</evidence>
<reference evidence="7" key="2">
    <citation type="submission" date="2025-08" db="UniProtKB">
        <authorList>
            <consortium name="Ensembl"/>
        </authorList>
    </citation>
    <scope>IDENTIFICATION</scope>
</reference>
<comment type="similarity">
    <text evidence="1 6">Belongs to the cytochrome P450 family.</text>
</comment>
<dbReference type="InterPro" id="IPR002403">
    <property type="entry name" value="Cyt_P450_E_grp-IV"/>
</dbReference>
<keyword evidence="8" id="KW-1185">Reference proteome</keyword>
<evidence type="ECO:0000256" key="6">
    <source>
        <dbReference type="RuleBase" id="RU000461"/>
    </source>
</evidence>
<dbReference type="InterPro" id="IPR050196">
    <property type="entry name" value="Cytochrome_P450_Monoox"/>
</dbReference>
<evidence type="ECO:0000256" key="1">
    <source>
        <dbReference type="ARBA" id="ARBA00010617"/>
    </source>
</evidence>
<sequence>MGIFGLVHPPISFWTGNTERPITMDDLKELRYLECVLKEALRLFPSVPLFARALRDDCSIRGYQIPKGTNVVVITYALHRDPEIFPDPEEFKPERFLPENCKGRHPYAYVPFSAGPRNCIGMY</sequence>
<protein>
    <submittedName>
        <fullName evidence="7">Uncharacterized protein</fullName>
    </submittedName>
</protein>
<dbReference type="GO" id="GO:0004497">
    <property type="term" value="F:monooxygenase activity"/>
    <property type="evidence" value="ECO:0007669"/>
    <property type="project" value="UniProtKB-KW"/>
</dbReference>
<organism evidence="7 8">
    <name type="scientific">Melopsittacus undulatus</name>
    <name type="common">Budgerigar</name>
    <name type="synonym">Psittacus undulatus</name>
    <dbReference type="NCBI Taxonomy" id="13146"/>
    <lineage>
        <taxon>Eukaryota</taxon>
        <taxon>Metazoa</taxon>
        <taxon>Chordata</taxon>
        <taxon>Craniata</taxon>
        <taxon>Vertebrata</taxon>
        <taxon>Euteleostomi</taxon>
        <taxon>Archelosauria</taxon>
        <taxon>Archosauria</taxon>
        <taxon>Dinosauria</taxon>
        <taxon>Saurischia</taxon>
        <taxon>Theropoda</taxon>
        <taxon>Coelurosauria</taxon>
        <taxon>Aves</taxon>
        <taxon>Neognathae</taxon>
        <taxon>Neoaves</taxon>
        <taxon>Telluraves</taxon>
        <taxon>Australaves</taxon>
        <taxon>Psittaciformes</taxon>
        <taxon>Psittaculidae</taxon>
        <taxon>Melopsittacus</taxon>
    </lineage>
</organism>
<dbReference type="InterPro" id="IPR001128">
    <property type="entry name" value="Cyt_P450"/>
</dbReference>
<reference evidence="7" key="3">
    <citation type="submission" date="2025-09" db="UniProtKB">
        <authorList>
            <consortium name="Ensembl"/>
        </authorList>
    </citation>
    <scope>IDENTIFICATION</scope>
</reference>
<dbReference type="InterPro" id="IPR036396">
    <property type="entry name" value="Cyt_P450_sf"/>
</dbReference>
<evidence type="ECO:0000313" key="8">
    <source>
        <dbReference type="Proteomes" id="UP000694405"/>
    </source>
</evidence>
<accession>A0A8V5GVD2</accession>
<reference evidence="7" key="1">
    <citation type="submission" date="2020-03" db="EMBL/GenBank/DDBJ databases">
        <title>Melopsittacus undulatus (budgerigar) genome, bMelUnd1, maternal haplotype with Z.</title>
        <authorList>
            <person name="Gedman G."/>
            <person name="Mountcastle J."/>
            <person name="Haase B."/>
            <person name="Formenti G."/>
            <person name="Wright T."/>
            <person name="Apodaca J."/>
            <person name="Pelan S."/>
            <person name="Chow W."/>
            <person name="Rhie A."/>
            <person name="Howe K."/>
            <person name="Fedrigo O."/>
            <person name="Jarvis E.D."/>
        </authorList>
    </citation>
    <scope>NUCLEOTIDE SEQUENCE [LARGE SCALE GENOMIC DNA]</scope>
</reference>
<dbReference type="AlphaFoldDB" id="A0A8V5GVD2"/>
<dbReference type="PANTHER" id="PTHR24291:SF193">
    <property type="entry name" value="CYTOCHROME P450 4V2"/>
    <property type="match status" value="1"/>
</dbReference>
<dbReference type="PANTHER" id="PTHR24291">
    <property type="entry name" value="CYTOCHROME P450 FAMILY 4"/>
    <property type="match status" value="1"/>
</dbReference>
<evidence type="ECO:0000256" key="4">
    <source>
        <dbReference type="ARBA" id="ARBA00023004"/>
    </source>
</evidence>
<feature type="binding site" description="axial binding residue" evidence="5">
    <location>
        <position position="119"/>
    </location>
    <ligand>
        <name>heme</name>
        <dbReference type="ChEBI" id="CHEBI:30413"/>
    </ligand>
    <ligandPart>
        <name>Fe</name>
        <dbReference type="ChEBI" id="CHEBI:18248"/>
    </ligandPart>
</feature>
<dbReference type="Proteomes" id="UP000694405">
    <property type="component" value="Chromosome 7"/>
</dbReference>
<dbReference type="GO" id="GO:0020037">
    <property type="term" value="F:heme binding"/>
    <property type="evidence" value="ECO:0007669"/>
    <property type="project" value="InterPro"/>
</dbReference>
<evidence type="ECO:0000313" key="7">
    <source>
        <dbReference type="Ensembl" id="ENSMUNP00000027267.1"/>
    </source>
</evidence>
<comment type="cofactor">
    <cofactor evidence="5">
        <name>heme</name>
        <dbReference type="ChEBI" id="CHEBI:30413"/>
    </cofactor>
</comment>
<keyword evidence="3 5" id="KW-0479">Metal-binding</keyword>
<dbReference type="InterPro" id="IPR017972">
    <property type="entry name" value="Cyt_P450_CS"/>
</dbReference>
<evidence type="ECO:0000256" key="3">
    <source>
        <dbReference type="ARBA" id="ARBA00022723"/>
    </source>
</evidence>
<keyword evidence="4 5" id="KW-0408">Iron</keyword>
<dbReference type="GO" id="GO:0005506">
    <property type="term" value="F:iron ion binding"/>
    <property type="evidence" value="ECO:0007669"/>
    <property type="project" value="InterPro"/>
</dbReference>
<dbReference type="PRINTS" id="PR00385">
    <property type="entry name" value="P450"/>
</dbReference>